<keyword evidence="4" id="KW-1185">Reference proteome</keyword>
<sequence length="332" mass="36663">MRRLRLGMFAASVTGLLFCTGMATSASAQPSAPDLTGSVASATLRIMPLGDSITVGVGSPGKNGWRGDLQRRLREAGMPVDFVGSQSEGTGGDLDHEGHGGWTIEQIAGIADQRLAEYEPDVVLLHAGTNNITRSEDPESAGAKLSALIDVVHNRVPGAHVFVARIVGTAVRSETAANRAYNALIPEIVRDKGPMVHLVDQSTVTGLDIYDAHHPNEFGYRKMAYNWYQAMRATLHPEWPGTGNPYKARKAYLCHARSRTERDCRTWEVRRVIVSREGGQVVTARRWQTRRVVTESVRVWEPGHYEYRHGGKTWVPGRQVTKTRQVSRWSNT</sequence>
<evidence type="ECO:0000313" key="4">
    <source>
        <dbReference type="Proteomes" id="UP000239415"/>
    </source>
</evidence>
<dbReference type="Pfam" id="PF13472">
    <property type="entry name" value="Lipase_GDSL_2"/>
    <property type="match status" value="1"/>
</dbReference>
<dbReference type="PANTHER" id="PTHR30383:SF5">
    <property type="entry name" value="SGNH HYDROLASE-TYPE ESTERASE DOMAIN-CONTAINING PROTEIN"/>
    <property type="match status" value="1"/>
</dbReference>
<evidence type="ECO:0000256" key="1">
    <source>
        <dbReference type="SAM" id="SignalP"/>
    </source>
</evidence>
<evidence type="ECO:0000313" key="3">
    <source>
        <dbReference type="EMBL" id="PRX21511.1"/>
    </source>
</evidence>
<dbReference type="CDD" id="cd01833">
    <property type="entry name" value="XynB_like"/>
    <property type="match status" value="1"/>
</dbReference>
<dbReference type="OrthoDB" id="468550at2"/>
<dbReference type="GO" id="GO:0004622">
    <property type="term" value="F:phosphatidylcholine lysophospholipase activity"/>
    <property type="evidence" value="ECO:0007669"/>
    <property type="project" value="TreeGrafter"/>
</dbReference>
<evidence type="ECO:0000259" key="2">
    <source>
        <dbReference type="Pfam" id="PF13472"/>
    </source>
</evidence>
<dbReference type="SUPFAM" id="SSF52266">
    <property type="entry name" value="SGNH hydrolase"/>
    <property type="match status" value="1"/>
</dbReference>
<dbReference type="EMBL" id="PVMZ01000006">
    <property type="protein sequence ID" value="PRX21511.1"/>
    <property type="molecule type" value="Genomic_DNA"/>
</dbReference>
<feature type="domain" description="SGNH hydrolase-type esterase" evidence="2">
    <location>
        <begin position="49"/>
        <end position="221"/>
    </location>
</feature>
<dbReference type="InterPro" id="IPR036514">
    <property type="entry name" value="SGNH_hydro_sf"/>
</dbReference>
<accession>A0A2T0KDZ5</accession>
<organism evidence="3 4">
    <name type="scientific">Actinoplanes italicus</name>
    <dbReference type="NCBI Taxonomy" id="113567"/>
    <lineage>
        <taxon>Bacteria</taxon>
        <taxon>Bacillati</taxon>
        <taxon>Actinomycetota</taxon>
        <taxon>Actinomycetes</taxon>
        <taxon>Micromonosporales</taxon>
        <taxon>Micromonosporaceae</taxon>
        <taxon>Actinoplanes</taxon>
    </lineage>
</organism>
<dbReference type="RefSeq" id="WP_106319648.1">
    <property type="nucleotide sequence ID" value="NZ_BOMO01000003.1"/>
</dbReference>
<proteinExistence type="predicted"/>
<dbReference type="Gene3D" id="3.40.50.1110">
    <property type="entry name" value="SGNH hydrolase"/>
    <property type="match status" value="1"/>
</dbReference>
<dbReference type="PANTHER" id="PTHR30383">
    <property type="entry name" value="THIOESTERASE 1/PROTEASE 1/LYSOPHOSPHOLIPASE L1"/>
    <property type="match status" value="1"/>
</dbReference>
<reference evidence="3 4" key="1">
    <citation type="submission" date="2018-03" db="EMBL/GenBank/DDBJ databases">
        <title>Genomic Encyclopedia of Archaeal and Bacterial Type Strains, Phase II (KMG-II): from individual species to whole genera.</title>
        <authorList>
            <person name="Goeker M."/>
        </authorList>
    </citation>
    <scope>NUCLEOTIDE SEQUENCE [LARGE SCALE GENOMIC DNA]</scope>
    <source>
        <strain evidence="3 4">DSM 43146</strain>
    </source>
</reference>
<dbReference type="InterPro" id="IPR051532">
    <property type="entry name" value="Ester_Hydrolysis_Enzymes"/>
</dbReference>
<dbReference type="AlphaFoldDB" id="A0A2T0KDZ5"/>
<protein>
    <submittedName>
        <fullName evidence="3">Lysophospholipase L1-like esterase</fullName>
    </submittedName>
</protein>
<name>A0A2T0KDZ5_9ACTN</name>
<feature type="signal peptide" evidence="1">
    <location>
        <begin position="1"/>
        <end position="28"/>
    </location>
</feature>
<keyword evidence="1" id="KW-0732">Signal</keyword>
<feature type="chain" id="PRO_5015759087" evidence="1">
    <location>
        <begin position="29"/>
        <end position="332"/>
    </location>
</feature>
<dbReference type="Proteomes" id="UP000239415">
    <property type="component" value="Unassembled WGS sequence"/>
</dbReference>
<gene>
    <name evidence="3" type="ORF">CLV67_106291</name>
</gene>
<comment type="caution">
    <text evidence="3">The sequence shown here is derived from an EMBL/GenBank/DDBJ whole genome shotgun (WGS) entry which is preliminary data.</text>
</comment>
<dbReference type="InterPro" id="IPR013830">
    <property type="entry name" value="SGNH_hydro"/>
</dbReference>